<reference evidence="1 2" key="1">
    <citation type="submission" date="2012-12" db="EMBL/GenBank/DDBJ databases">
        <title>Genome assembly of Fulvivirga imtechensis AK7.</title>
        <authorList>
            <person name="Nupur N."/>
            <person name="Khatri I."/>
            <person name="Kumar R."/>
            <person name="Subramanian S."/>
            <person name="Pinnaka A."/>
        </authorList>
    </citation>
    <scope>NUCLEOTIDE SEQUENCE [LARGE SCALE GENOMIC DNA]</scope>
    <source>
        <strain evidence="1 2">AK7</strain>
    </source>
</reference>
<evidence type="ECO:0000313" key="1">
    <source>
        <dbReference type="EMBL" id="ELR73660.1"/>
    </source>
</evidence>
<name>L8JY08_9BACT</name>
<dbReference type="Proteomes" id="UP000011135">
    <property type="component" value="Unassembled WGS sequence"/>
</dbReference>
<protein>
    <submittedName>
        <fullName evidence="1">Uncharacterized protein</fullName>
    </submittedName>
</protein>
<proteinExistence type="predicted"/>
<comment type="caution">
    <text evidence="1">The sequence shown here is derived from an EMBL/GenBank/DDBJ whole genome shotgun (WGS) entry which is preliminary data.</text>
</comment>
<dbReference type="EMBL" id="AMZN01000003">
    <property type="protein sequence ID" value="ELR73660.1"/>
    <property type="molecule type" value="Genomic_DNA"/>
</dbReference>
<dbReference type="AlphaFoldDB" id="L8JY08"/>
<organism evidence="1 2">
    <name type="scientific">Fulvivirga imtechensis AK7</name>
    <dbReference type="NCBI Taxonomy" id="1237149"/>
    <lineage>
        <taxon>Bacteria</taxon>
        <taxon>Pseudomonadati</taxon>
        <taxon>Bacteroidota</taxon>
        <taxon>Cytophagia</taxon>
        <taxon>Cytophagales</taxon>
        <taxon>Fulvivirgaceae</taxon>
        <taxon>Fulvivirga</taxon>
    </lineage>
</organism>
<dbReference type="STRING" id="1237149.C900_02064"/>
<evidence type="ECO:0000313" key="2">
    <source>
        <dbReference type="Proteomes" id="UP000011135"/>
    </source>
</evidence>
<sequence length="40" mass="4783">MKCQKAERTEVREHFWGERNAGIGVFLEALNKIFFPFIRL</sequence>
<gene>
    <name evidence="1" type="ORF">C900_02064</name>
</gene>
<accession>L8JY08</accession>
<keyword evidence="2" id="KW-1185">Reference proteome</keyword>